<protein>
    <recommendedName>
        <fullName evidence="3">DUF4347 domain-containing protein</fullName>
    </recommendedName>
</protein>
<organism evidence="1 2">
    <name type="scientific">Chryseobacterium polytrichastri</name>
    <dbReference type="NCBI Taxonomy" id="1302687"/>
    <lineage>
        <taxon>Bacteria</taxon>
        <taxon>Pseudomonadati</taxon>
        <taxon>Bacteroidota</taxon>
        <taxon>Flavobacteriia</taxon>
        <taxon>Flavobacteriales</taxon>
        <taxon>Weeksellaceae</taxon>
        <taxon>Chryseobacterium group</taxon>
        <taxon>Chryseobacterium</taxon>
    </lineage>
</organism>
<dbReference type="AlphaFoldDB" id="A0A1M6Y5D8"/>
<evidence type="ECO:0000313" key="2">
    <source>
        <dbReference type="Proteomes" id="UP000184364"/>
    </source>
</evidence>
<dbReference type="Proteomes" id="UP000184364">
    <property type="component" value="Unassembled WGS sequence"/>
</dbReference>
<proteinExistence type="predicted"/>
<name>A0A1M6Y5D8_9FLAO</name>
<dbReference type="STRING" id="1302687.SAMN05444267_101293"/>
<accession>A0A1M6Y5D8</accession>
<reference evidence="2" key="1">
    <citation type="submission" date="2016-11" db="EMBL/GenBank/DDBJ databases">
        <authorList>
            <person name="Varghese N."/>
            <person name="Submissions S."/>
        </authorList>
    </citation>
    <scope>NUCLEOTIDE SEQUENCE [LARGE SCALE GENOMIC DNA]</scope>
    <source>
        <strain evidence="2">DSM 26899</strain>
    </source>
</reference>
<dbReference type="EMBL" id="FRAV01000012">
    <property type="protein sequence ID" value="SHL13441.1"/>
    <property type="molecule type" value="Genomic_DNA"/>
</dbReference>
<evidence type="ECO:0008006" key="3">
    <source>
        <dbReference type="Google" id="ProtNLM"/>
    </source>
</evidence>
<evidence type="ECO:0000313" key="1">
    <source>
        <dbReference type="EMBL" id="SHL13441.1"/>
    </source>
</evidence>
<sequence length="393" mass="44835">MYELMEKQSKKATSVFSIKKATIKGNETLFTDKILNNDIDKEYIIIIAPQKYQHGDQWNSIKGAAKNMRNLWRNNAGENGKFMFVHQGIRRVKMNQEFGFNWTVLIYSFGYTEAQLNKTKEAFQKFAPDCNFIKIADYTEAVNYINTKNKSKTNDDNKLRVKQAIERVFIYCHGFVGKLAMGLTNISTGDTDLDWDENVVNKLNQNAFSNTAKIYSFSCKTGLGNKRIEDLNNINEEIVYSDNAEGGVSFSPLPVPPLSKSYRKTITLPLLGEKSLAQKFANKTGAMVYAYCSRSDYEDTLNTSDELDFFDYFEAGEKGKKPIRNNKSYEYLLDKKNRKDTDIIRHKELIAIRNRRLIIDGGALDLEGARYPVKGGTTPVGVPSDMKTYIKQK</sequence>
<gene>
    <name evidence="1" type="ORF">SAMN05444267_101293</name>
</gene>
<keyword evidence="2" id="KW-1185">Reference proteome</keyword>